<proteinExistence type="predicted"/>
<evidence type="ECO:0000313" key="2">
    <source>
        <dbReference type="Proteomes" id="UP001597120"/>
    </source>
</evidence>
<dbReference type="EMBL" id="JBHTIU010000008">
    <property type="protein sequence ID" value="MFD0868036.1"/>
    <property type="molecule type" value="Genomic_DNA"/>
</dbReference>
<protein>
    <recommendedName>
        <fullName evidence="3">Cytoplasmic protein</fullName>
    </recommendedName>
</protein>
<evidence type="ECO:0000313" key="1">
    <source>
        <dbReference type="EMBL" id="MFD0868036.1"/>
    </source>
</evidence>
<accession>A0ABW3D3R8</accession>
<sequence>MIPFENTWPYETINKDTYVNECPFCDARNVLIPLTAKDFQSIRSGAKKLLVFPCCYNKITLIDADSDYLLADRPLRKRH</sequence>
<reference evidence="2" key="1">
    <citation type="journal article" date="2019" name="Int. J. Syst. Evol. Microbiol.">
        <title>The Global Catalogue of Microorganisms (GCM) 10K type strain sequencing project: providing services to taxonomists for standard genome sequencing and annotation.</title>
        <authorList>
            <consortium name="The Broad Institute Genomics Platform"/>
            <consortium name="The Broad Institute Genome Sequencing Center for Infectious Disease"/>
            <person name="Wu L."/>
            <person name="Ma J."/>
        </authorList>
    </citation>
    <scope>NUCLEOTIDE SEQUENCE [LARGE SCALE GENOMIC DNA]</scope>
    <source>
        <strain evidence="2">CCUG 57263</strain>
    </source>
</reference>
<gene>
    <name evidence="1" type="ORF">ACFQ03_02660</name>
</gene>
<dbReference type="RefSeq" id="WP_144932404.1">
    <property type="nucleotide sequence ID" value="NZ_JBHTIU010000008.1"/>
</dbReference>
<dbReference type="Proteomes" id="UP001597120">
    <property type="component" value="Unassembled WGS sequence"/>
</dbReference>
<comment type="caution">
    <text evidence="1">The sequence shown here is derived from an EMBL/GenBank/DDBJ whole genome shotgun (WGS) entry which is preliminary data.</text>
</comment>
<organism evidence="1 2">
    <name type="scientific">Paenibacillus residui</name>
    <dbReference type="NCBI Taxonomy" id="629724"/>
    <lineage>
        <taxon>Bacteria</taxon>
        <taxon>Bacillati</taxon>
        <taxon>Bacillota</taxon>
        <taxon>Bacilli</taxon>
        <taxon>Bacillales</taxon>
        <taxon>Paenibacillaceae</taxon>
        <taxon>Paenibacillus</taxon>
    </lineage>
</organism>
<keyword evidence="2" id="KW-1185">Reference proteome</keyword>
<name>A0ABW3D3R8_9BACL</name>
<evidence type="ECO:0008006" key="3">
    <source>
        <dbReference type="Google" id="ProtNLM"/>
    </source>
</evidence>